<evidence type="ECO:0000256" key="12">
    <source>
        <dbReference type="ARBA" id="ARBA00034617"/>
    </source>
</evidence>
<evidence type="ECO:0000256" key="11">
    <source>
        <dbReference type="ARBA" id="ARBA00023235"/>
    </source>
</evidence>
<comment type="catalytic activity">
    <reaction evidence="14 15">
        <text>ATP + H2O = ADP + phosphate + H(+)</text>
        <dbReference type="Rhea" id="RHEA:13065"/>
        <dbReference type="ChEBI" id="CHEBI:15377"/>
        <dbReference type="ChEBI" id="CHEBI:15378"/>
        <dbReference type="ChEBI" id="CHEBI:30616"/>
        <dbReference type="ChEBI" id="CHEBI:43474"/>
        <dbReference type="ChEBI" id="CHEBI:456216"/>
        <dbReference type="EC" id="5.6.2.4"/>
    </reaction>
</comment>
<evidence type="ECO:0000256" key="3">
    <source>
        <dbReference type="ARBA" id="ARBA00022741"/>
    </source>
</evidence>
<dbReference type="InterPro" id="IPR004609">
    <property type="entry name" value="ATP-dep_DNA_helicase_RecG"/>
</dbReference>
<protein>
    <recommendedName>
        <fullName evidence="2 15">ATP-dependent DNA helicase RecG</fullName>
        <ecNumber evidence="13 15">5.6.2.4</ecNumber>
    </recommendedName>
</protein>
<comment type="caution">
    <text evidence="19">The sequence shown here is derived from an EMBL/GenBank/DDBJ whole genome shotgun (WGS) entry which is preliminary data.</text>
</comment>
<keyword evidence="9 15" id="KW-0233">DNA recombination</keyword>
<feature type="domain" description="Helicase C-terminal" evidence="18">
    <location>
        <begin position="532"/>
        <end position="684"/>
    </location>
</feature>
<dbReference type="Proteomes" id="UP000231280">
    <property type="component" value="Unassembled WGS sequence"/>
</dbReference>
<dbReference type="Pfam" id="PF17191">
    <property type="entry name" value="RecG_wedge"/>
    <property type="match status" value="1"/>
</dbReference>
<dbReference type="GO" id="GO:0016887">
    <property type="term" value="F:ATP hydrolysis activity"/>
    <property type="evidence" value="ECO:0007669"/>
    <property type="project" value="RHEA"/>
</dbReference>
<dbReference type="GO" id="GO:0006281">
    <property type="term" value="P:DNA repair"/>
    <property type="evidence" value="ECO:0007669"/>
    <property type="project" value="UniProtKB-UniRule"/>
</dbReference>
<accession>A0A2M7IFR6</accession>
<dbReference type="InterPro" id="IPR014001">
    <property type="entry name" value="Helicase_ATP-bd"/>
</dbReference>
<evidence type="ECO:0000256" key="16">
    <source>
        <dbReference type="SAM" id="MobiDB-lite"/>
    </source>
</evidence>
<dbReference type="SMART" id="SM00490">
    <property type="entry name" value="HELICc"/>
    <property type="match status" value="1"/>
</dbReference>
<dbReference type="PROSITE" id="PS51192">
    <property type="entry name" value="HELICASE_ATP_BIND_1"/>
    <property type="match status" value="1"/>
</dbReference>
<dbReference type="PANTHER" id="PTHR47964">
    <property type="entry name" value="ATP-DEPENDENT DNA HELICASE HOMOLOG RECG, CHLOROPLASTIC"/>
    <property type="match status" value="1"/>
</dbReference>
<evidence type="ECO:0000256" key="6">
    <source>
        <dbReference type="ARBA" id="ARBA00022806"/>
    </source>
</evidence>
<evidence type="ECO:0000259" key="17">
    <source>
        <dbReference type="PROSITE" id="PS51192"/>
    </source>
</evidence>
<name>A0A2M7IFR6_9BACT</name>
<dbReference type="AlphaFoldDB" id="A0A2M7IFR6"/>
<keyword evidence="4 15" id="KW-0227">DNA damage</keyword>
<evidence type="ECO:0000256" key="14">
    <source>
        <dbReference type="ARBA" id="ARBA00048988"/>
    </source>
</evidence>
<evidence type="ECO:0000256" key="13">
    <source>
        <dbReference type="ARBA" id="ARBA00034808"/>
    </source>
</evidence>
<dbReference type="InterPro" id="IPR047112">
    <property type="entry name" value="RecG/Mfd"/>
</dbReference>
<dbReference type="Pfam" id="PF00271">
    <property type="entry name" value="Helicase_C"/>
    <property type="match status" value="1"/>
</dbReference>
<keyword evidence="6 15" id="KW-0347">Helicase</keyword>
<dbReference type="PROSITE" id="PS51194">
    <property type="entry name" value="HELICASE_CTER"/>
    <property type="match status" value="1"/>
</dbReference>
<feature type="region of interest" description="Disordered" evidence="16">
    <location>
        <begin position="515"/>
        <end position="540"/>
    </location>
</feature>
<evidence type="ECO:0000313" key="19">
    <source>
        <dbReference type="EMBL" id="PIW75345.1"/>
    </source>
</evidence>
<feature type="domain" description="Helicase ATP-binding" evidence="17">
    <location>
        <begin position="282"/>
        <end position="467"/>
    </location>
</feature>
<dbReference type="GO" id="GO:0003677">
    <property type="term" value="F:DNA binding"/>
    <property type="evidence" value="ECO:0007669"/>
    <property type="project" value="UniProtKB-KW"/>
</dbReference>
<comment type="function">
    <text evidence="15">Plays a critical role in recombination and DNA repair. Helps process Holliday junction intermediates to mature products by catalyzing branch migration. Has replication fork regression activity, unwinds stalled or blocked replication forks to make a HJ that can be resolved. Has a DNA unwinding activity characteristic of a DNA helicase with 3'-5' polarity.</text>
</comment>
<dbReference type="PANTHER" id="PTHR47964:SF1">
    <property type="entry name" value="ATP-DEPENDENT DNA HELICASE HOMOLOG RECG, CHLOROPLASTIC"/>
    <property type="match status" value="1"/>
</dbReference>
<evidence type="ECO:0000256" key="7">
    <source>
        <dbReference type="ARBA" id="ARBA00022840"/>
    </source>
</evidence>
<evidence type="ECO:0000256" key="4">
    <source>
        <dbReference type="ARBA" id="ARBA00022763"/>
    </source>
</evidence>
<dbReference type="Pfam" id="PF19833">
    <property type="entry name" value="RecG_dom3_C"/>
    <property type="match status" value="1"/>
</dbReference>
<dbReference type="SUPFAM" id="SSF50249">
    <property type="entry name" value="Nucleic acid-binding proteins"/>
    <property type="match status" value="1"/>
</dbReference>
<dbReference type="InterPro" id="IPR011545">
    <property type="entry name" value="DEAD/DEAH_box_helicase_dom"/>
</dbReference>
<comment type="similarity">
    <text evidence="1 15">Belongs to the helicase family. RecG subfamily.</text>
</comment>
<evidence type="ECO:0000256" key="8">
    <source>
        <dbReference type="ARBA" id="ARBA00023125"/>
    </source>
</evidence>
<keyword evidence="11" id="KW-0413">Isomerase</keyword>
<comment type="catalytic activity">
    <reaction evidence="12 15">
        <text>Couples ATP hydrolysis with the unwinding of duplex DNA by translocating in the 3'-5' direction.</text>
        <dbReference type="EC" id="5.6.2.4"/>
    </reaction>
</comment>
<dbReference type="InterPro" id="IPR027417">
    <property type="entry name" value="P-loop_NTPase"/>
</dbReference>
<dbReference type="GO" id="GO:0043138">
    <property type="term" value="F:3'-5' DNA helicase activity"/>
    <property type="evidence" value="ECO:0007669"/>
    <property type="project" value="UniProtKB-EC"/>
</dbReference>
<dbReference type="CDD" id="cd17992">
    <property type="entry name" value="DEXHc_RecG"/>
    <property type="match status" value="1"/>
</dbReference>
<keyword evidence="7 15" id="KW-0067">ATP-binding</keyword>
<dbReference type="EMBL" id="PFGX01000066">
    <property type="protein sequence ID" value="PIW75345.1"/>
    <property type="molecule type" value="Genomic_DNA"/>
</dbReference>
<evidence type="ECO:0000313" key="20">
    <source>
        <dbReference type="Proteomes" id="UP000231280"/>
    </source>
</evidence>
<feature type="compositionally biased region" description="Polar residues" evidence="16">
    <location>
        <begin position="516"/>
        <end position="537"/>
    </location>
</feature>
<keyword evidence="5 15" id="KW-0378">Hydrolase</keyword>
<dbReference type="InterPro" id="IPR001650">
    <property type="entry name" value="Helicase_C-like"/>
</dbReference>
<dbReference type="NCBIfam" id="TIGR00643">
    <property type="entry name" value="recG"/>
    <property type="match status" value="1"/>
</dbReference>
<dbReference type="Pfam" id="PF00270">
    <property type="entry name" value="DEAD"/>
    <property type="match status" value="1"/>
</dbReference>
<organism evidence="19 20">
    <name type="scientific">Candidatus Portnoybacteria bacterium CG_4_8_14_3_um_filter_44_10</name>
    <dbReference type="NCBI Taxonomy" id="1974802"/>
    <lineage>
        <taxon>Bacteria</taxon>
        <taxon>Candidatus Portnoyibacteriota</taxon>
    </lineage>
</organism>
<evidence type="ECO:0000256" key="2">
    <source>
        <dbReference type="ARBA" id="ARBA00017846"/>
    </source>
</evidence>
<evidence type="ECO:0000259" key="18">
    <source>
        <dbReference type="PROSITE" id="PS51194"/>
    </source>
</evidence>
<dbReference type="SMART" id="SM00487">
    <property type="entry name" value="DEXDc"/>
    <property type="match status" value="1"/>
</dbReference>
<dbReference type="GO" id="GO:0005524">
    <property type="term" value="F:ATP binding"/>
    <property type="evidence" value="ECO:0007669"/>
    <property type="project" value="UniProtKB-KW"/>
</dbReference>
<keyword evidence="3 15" id="KW-0547">Nucleotide-binding</keyword>
<proteinExistence type="inferred from homology"/>
<gene>
    <name evidence="19" type="ORF">CO002_02540</name>
</gene>
<evidence type="ECO:0000256" key="1">
    <source>
        <dbReference type="ARBA" id="ARBA00007504"/>
    </source>
</evidence>
<keyword evidence="10 15" id="KW-0234">DNA repair</keyword>
<dbReference type="NCBIfam" id="NF008165">
    <property type="entry name" value="PRK10917.1-3"/>
    <property type="match status" value="1"/>
</dbReference>
<dbReference type="Gene3D" id="2.40.50.140">
    <property type="entry name" value="Nucleic acid-binding proteins"/>
    <property type="match status" value="1"/>
</dbReference>
<dbReference type="InterPro" id="IPR033454">
    <property type="entry name" value="RecG_wedge"/>
</dbReference>
<reference evidence="20" key="1">
    <citation type="submission" date="2017-09" db="EMBL/GenBank/DDBJ databases">
        <title>Depth-based differentiation of microbial function through sediment-hosted aquifers and enrichment of novel symbionts in the deep terrestrial subsurface.</title>
        <authorList>
            <person name="Probst A.J."/>
            <person name="Ladd B."/>
            <person name="Jarett J.K."/>
            <person name="Geller-Mcgrath D.E."/>
            <person name="Sieber C.M.K."/>
            <person name="Emerson J.B."/>
            <person name="Anantharaman K."/>
            <person name="Thomas B.C."/>
            <person name="Malmstrom R."/>
            <person name="Stieglmeier M."/>
            <person name="Klingl A."/>
            <person name="Woyke T."/>
            <person name="Ryan C.M."/>
            <person name="Banfield J.F."/>
        </authorList>
    </citation>
    <scope>NUCLEOTIDE SEQUENCE [LARGE SCALE GENOMIC DNA]</scope>
</reference>
<evidence type="ECO:0000256" key="10">
    <source>
        <dbReference type="ARBA" id="ARBA00023204"/>
    </source>
</evidence>
<dbReference type="CDD" id="cd04488">
    <property type="entry name" value="RecG_wedge_OBF"/>
    <property type="match status" value="1"/>
</dbReference>
<keyword evidence="8" id="KW-0238">DNA-binding</keyword>
<dbReference type="Gene3D" id="3.40.50.300">
    <property type="entry name" value="P-loop containing nucleotide triphosphate hydrolases"/>
    <property type="match status" value="2"/>
</dbReference>
<evidence type="ECO:0000256" key="15">
    <source>
        <dbReference type="RuleBase" id="RU363016"/>
    </source>
</evidence>
<evidence type="ECO:0000256" key="5">
    <source>
        <dbReference type="ARBA" id="ARBA00022801"/>
    </source>
</evidence>
<dbReference type="InterPro" id="IPR045562">
    <property type="entry name" value="RecG_dom3_C"/>
</dbReference>
<evidence type="ECO:0000256" key="9">
    <source>
        <dbReference type="ARBA" id="ARBA00023172"/>
    </source>
</evidence>
<dbReference type="GO" id="GO:0006310">
    <property type="term" value="P:DNA recombination"/>
    <property type="evidence" value="ECO:0007669"/>
    <property type="project" value="UniProtKB-UniRule"/>
</dbReference>
<dbReference type="SUPFAM" id="SSF52540">
    <property type="entry name" value="P-loop containing nucleoside triphosphate hydrolases"/>
    <property type="match status" value="2"/>
</dbReference>
<dbReference type="EC" id="5.6.2.4" evidence="13 15"/>
<sequence>MDLDSPVETIPRVSAIYAKRLNRLGIKTVRDLIYHFPLRYDDLSKIAKIGDAQANEIVTVRGQIINIHAFRTPRKRMFLIEALIKDNSGTIRAIWFNQPFLLRALKKGEWVSLAGKVNYDGKTLFFSNPAHETIRLEQLGAGNKPASRHTGRLVPIYPETTKLTSKWLRYILDLIFPKAINEFKDFLPAEIRKSQKLVDLSAALKKIHFPQTQKDIDEARRRLGFDELFLIQLFILQQKQKWQLNRAAIIKFDQNLIKKFVASLPFKLTNAQRKASWEILQNLEKTTPMNRLLEGDVGSGKTVVATIAALQTIKNGYQVAFMAPTEILARQHFEGLSKSLMNLGLKIALTTSSETKISYDSPLGNHQEIEEIKPKDFLRMTKEGKINIAIGTHSLIQESVQFKNLALAIVDEQHRFGVQQRAALQKNIVQMEDGLKTTIPHLLSMTATPIPRTLALTIYGDLDLSLLNELPKGRQKTITKIIAPANRQKAYDFIRQQIKGGRQVFVICPRIERQSSDGNGNETRVVNSQSPDVTTGQNEHRNQLTLYDKRRLLWVEVKAVTEEYKKLSEKTFPDLKVAMLHGKIKAKEKEQVMRDFREKKYDILVSTSVVEVGVDIPNATVMMIEGADRFGLAQLHQFRGRVGRDKFQSYCLLFTDSDSQFVRQRLKALVSTQNGFELAEKDLEIRGPGEFYGTRQWGLPDLTMASLMDVELIKECRKEAEKLLADDSPELTNHPLLADRLKKFQLLVHLE</sequence>
<dbReference type="InterPro" id="IPR012340">
    <property type="entry name" value="NA-bd_OB-fold"/>
</dbReference>